<gene>
    <name evidence="1" type="ORF">AUP42_03285</name>
</gene>
<reference evidence="1 2" key="1">
    <citation type="submission" date="2015-12" db="EMBL/GenBank/DDBJ databases">
        <title>Genome sequence of Thalassospira lucentensis MCCC 1A02072.</title>
        <authorList>
            <person name="Lu L."/>
            <person name="Lai Q."/>
            <person name="Shao Z."/>
            <person name="Qian P."/>
        </authorList>
    </citation>
    <scope>NUCLEOTIDE SEQUENCE [LARGE SCALE GENOMIC DNA]</scope>
    <source>
        <strain evidence="1 2">MCCC 1A02072</strain>
    </source>
</reference>
<dbReference type="PIRSF" id="PIRSF028101">
    <property type="entry name" value="UCP028101"/>
    <property type="match status" value="1"/>
</dbReference>
<dbReference type="AlphaFoldDB" id="A0A154L3J4"/>
<dbReference type="RefSeq" id="WP_062952587.1">
    <property type="nucleotide sequence ID" value="NZ_LPVY01000021.1"/>
</dbReference>
<evidence type="ECO:0000313" key="2">
    <source>
        <dbReference type="Proteomes" id="UP000076335"/>
    </source>
</evidence>
<dbReference type="SUPFAM" id="SSF69322">
    <property type="entry name" value="Tricorn protease domain 2"/>
    <property type="match status" value="1"/>
</dbReference>
<name>A0A154L3J4_9PROT</name>
<dbReference type="InterPro" id="IPR008311">
    <property type="entry name" value="UCP028101"/>
</dbReference>
<protein>
    <recommendedName>
        <fullName evidence="3">DUF1513 domain-containing protein</fullName>
    </recommendedName>
</protein>
<sequence>MKHQRREFLKLMGVGGAFTLLPISITRAAAPTSIEDRAHYISASAGDHDDFYVSAFNANGKILFEQALPGRGHDLGLRPNHVDVAAVERRPGLYGLILDRHSGEVRAKLHCPEDRRFYGHAVYSDDGRFLYVTENDFDHARGVVSVWDAEDGYRRIAEFDSFGTGPHELHLMPDGESLVIANGGLHTHPDFDGRTALNIDTMEPNLSIIDRHTGKLIHQASLKADWHQLSIRHLDVAPNGTIAAGFQYQGELTDQVPLVGLWQPGSEIRPIEAPDNVQLRMRQYCGSVRFDASGQVFGISCPRGGLITFWDVKTSGFLTHIAAPDGCGLAATDVAGQFVGTSGLGNGWRMDAIRRKRVELPDDSLKSLHWDNHLRRISV</sequence>
<dbReference type="Proteomes" id="UP000076335">
    <property type="component" value="Unassembled WGS sequence"/>
</dbReference>
<organism evidence="1 2">
    <name type="scientific">Thalassospira lucentensis</name>
    <dbReference type="NCBI Taxonomy" id="168935"/>
    <lineage>
        <taxon>Bacteria</taxon>
        <taxon>Pseudomonadati</taxon>
        <taxon>Pseudomonadota</taxon>
        <taxon>Alphaproteobacteria</taxon>
        <taxon>Rhodospirillales</taxon>
        <taxon>Thalassospiraceae</taxon>
        <taxon>Thalassospira</taxon>
    </lineage>
</organism>
<dbReference type="PROSITE" id="PS51318">
    <property type="entry name" value="TAT"/>
    <property type="match status" value="1"/>
</dbReference>
<evidence type="ECO:0000313" key="1">
    <source>
        <dbReference type="EMBL" id="KZB62003.1"/>
    </source>
</evidence>
<dbReference type="Pfam" id="PF07433">
    <property type="entry name" value="DUF1513"/>
    <property type="match status" value="1"/>
</dbReference>
<dbReference type="OrthoDB" id="5624218at2"/>
<dbReference type="InterPro" id="IPR006311">
    <property type="entry name" value="TAT_signal"/>
</dbReference>
<proteinExistence type="predicted"/>
<dbReference type="EMBL" id="LPVY01000021">
    <property type="protein sequence ID" value="KZB62003.1"/>
    <property type="molecule type" value="Genomic_DNA"/>
</dbReference>
<evidence type="ECO:0008006" key="3">
    <source>
        <dbReference type="Google" id="ProtNLM"/>
    </source>
</evidence>
<dbReference type="InterPro" id="IPR015943">
    <property type="entry name" value="WD40/YVTN_repeat-like_dom_sf"/>
</dbReference>
<accession>A0A154L3J4</accession>
<comment type="caution">
    <text evidence="1">The sequence shown here is derived from an EMBL/GenBank/DDBJ whole genome shotgun (WGS) entry which is preliminary data.</text>
</comment>
<dbReference type="Gene3D" id="2.130.10.10">
    <property type="entry name" value="YVTN repeat-like/Quinoprotein amine dehydrogenase"/>
    <property type="match status" value="1"/>
</dbReference>